<keyword evidence="7" id="KW-0413">Isomerase</keyword>
<dbReference type="InterPro" id="IPR014016">
    <property type="entry name" value="UvrD-like_ATP-bd"/>
</dbReference>
<dbReference type="Pfam" id="PF00580">
    <property type="entry name" value="UvrD-helicase"/>
    <property type="match status" value="1"/>
</dbReference>
<evidence type="ECO:0000259" key="13">
    <source>
        <dbReference type="PROSITE" id="PS51217"/>
    </source>
</evidence>
<dbReference type="FunFam" id="1.10.10.160:FF:000001">
    <property type="entry name" value="ATP-dependent DNA helicase"/>
    <property type="match status" value="1"/>
</dbReference>
<dbReference type="InterPro" id="IPR013986">
    <property type="entry name" value="DExx_box_DNA_helicase_dom_sf"/>
</dbReference>
<evidence type="ECO:0000313" key="14">
    <source>
        <dbReference type="EMBL" id="VAW36504.1"/>
    </source>
</evidence>
<feature type="domain" description="UvrD-like helicase ATP-binding" evidence="12">
    <location>
        <begin position="5"/>
        <end position="284"/>
    </location>
</feature>
<dbReference type="GO" id="GO:0000725">
    <property type="term" value="P:recombinational repair"/>
    <property type="evidence" value="ECO:0007669"/>
    <property type="project" value="TreeGrafter"/>
</dbReference>
<dbReference type="GO" id="GO:0003677">
    <property type="term" value="F:DNA binding"/>
    <property type="evidence" value="ECO:0007669"/>
    <property type="project" value="UniProtKB-KW"/>
</dbReference>
<evidence type="ECO:0000256" key="2">
    <source>
        <dbReference type="ARBA" id="ARBA00022741"/>
    </source>
</evidence>
<dbReference type="PROSITE" id="PS51198">
    <property type="entry name" value="UVRD_HELICASE_ATP_BIND"/>
    <property type="match status" value="1"/>
</dbReference>
<evidence type="ECO:0000256" key="4">
    <source>
        <dbReference type="ARBA" id="ARBA00022806"/>
    </source>
</evidence>
<evidence type="ECO:0000256" key="8">
    <source>
        <dbReference type="ARBA" id="ARBA00034617"/>
    </source>
</evidence>
<comment type="catalytic activity">
    <reaction evidence="10">
        <text>ATP + H2O = ADP + phosphate + H(+)</text>
        <dbReference type="Rhea" id="RHEA:13065"/>
        <dbReference type="ChEBI" id="CHEBI:15377"/>
        <dbReference type="ChEBI" id="CHEBI:15378"/>
        <dbReference type="ChEBI" id="CHEBI:30616"/>
        <dbReference type="ChEBI" id="CHEBI:43474"/>
        <dbReference type="ChEBI" id="CHEBI:456216"/>
        <dbReference type="EC" id="5.6.2.4"/>
    </reaction>
</comment>
<evidence type="ECO:0000256" key="10">
    <source>
        <dbReference type="ARBA" id="ARBA00048988"/>
    </source>
</evidence>
<comment type="similarity">
    <text evidence="1">Belongs to the helicase family. UvrD subfamily.</text>
</comment>
<dbReference type="InterPro" id="IPR000212">
    <property type="entry name" value="DNA_helicase_UvrD/REP"/>
</dbReference>
<dbReference type="AlphaFoldDB" id="A0A3B0VYR2"/>
<proteinExistence type="inferred from homology"/>
<dbReference type="Gene3D" id="1.10.10.160">
    <property type="match status" value="1"/>
</dbReference>
<dbReference type="InterPro" id="IPR014017">
    <property type="entry name" value="DNA_helicase_UvrD-like_C"/>
</dbReference>
<dbReference type="InterPro" id="IPR027417">
    <property type="entry name" value="P-loop_NTPase"/>
</dbReference>
<organism evidence="14">
    <name type="scientific">hydrothermal vent metagenome</name>
    <dbReference type="NCBI Taxonomy" id="652676"/>
    <lineage>
        <taxon>unclassified sequences</taxon>
        <taxon>metagenomes</taxon>
        <taxon>ecological metagenomes</taxon>
    </lineage>
</organism>
<gene>
    <name evidence="14" type="ORF">MNBD_DELTA02-256</name>
</gene>
<feature type="domain" description="UvrD-like helicase C-terminal" evidence="13">
    <location>
        <begin position="285"/>
        <end position="572"/>
    </location>
</feature>
<keyword evidence="2" id="KW-0547">Nucleotide-binding</keyword>
<dbReference type="Gene3D" id="3.40.50.300">
    <property type="entry name" value="P-loop containing nucleotide triphosphate hydrolases"/>
    <property type="match status" value="2"/>
</dbReference>
<keyword evidence="3 14" id="KW-0378">Hydrolase</keyword>
<dbReference type="EC" id="5.6.2.4" evidence="9"/>
<dbReference type="GO" id="GO:0005829">
    <property type="term" value="C:cytosol"/>
    <property type="evidence" value="ECO:0007669"/>
    <property type="project" value="TreeGrafter"/>
</dbReference>
<evidence type="ECO:0000256" key="5">
    <source>
        <dbReference type="ARBA" id="ARBA00022840"/>
    </source>
</evidence>
<protein>
    <recommendedName>
        <fullName evidence="9">DNA 3'-5' helicase</fullName>
        <ecNumber evidence="9">5.6.2.4</ecNumber>
    </recommendedName>
</protein>
<name>A0A3B0VYR2_9ZZZZ</name>
<dbReference type="EMBL" id="UOEZ01000041">
    <property type="protein sequence ID" value="VAW36504.1"/>
    <property type="molecule type" value="Genomic_DNA"/>
</dbReference>
<dbReference type="Pfam" id="PF13361">
    <property type="entry name" value="UvrD_C"/>
    <property type="match status" value="1"/>
</dbReference>
<dbReference type="GO" id="GO:0005524">
    <property type="term" value="F:ATP binding"/>
    <property type="evidence" value="ECO:0007669"/>
    <property type="project" value="UniProtKB-KW"/>
</dbReference>
<dbReference type="Gene3D" id="1.10.486.10">
    <property type="entry name" value="PCRA, domain 4"/>
    <property type="match status" value="1"/>
</dbReference>
<evidence type="ECO:0000256" key="6">
    <source>
        <dbReference type="ARBA" id="ARBA00023125"/>
    </source>
</evidence>
<evidence type="ECO:0000256" key="7">
    <source>
        <dbReference type="ARBA" id="ARBA00023235"/>
    </source>
</evidence>
<evidence type="ECO:0000256" key="3">
    <source>
        <dbReference type="ARBA" id="ARBA00022801"/>
    </source>
</evidence>
<dbReference type="PANTHER" id="PTHR11070:SF2">
    <property type="entry name" value="ATP-DEPENDENT DNA HELICASE SRS2"/>
    <property type="match status" value="1"/>
</dbReference>
<dbReference type="CDD" id="cd17932">
    <property type="entry name" value="DEXQc_UvrD"/>
    <property type="match status" value="1"/>
</dbReference>
<dbReference type="GO" id="GO:0016887">
    <property type="term" value="F:ATP hydrolysis activity"/>
    <property type="evidence" value="ECO:0007669"/>
    <property type="project" value="RHEA"/>
</dbReference>
<dbReference type="FunFam" id="1.10.486.10:FF:000003">
    <property type="entry name" value="ATP-dependent DNA helicase"/>
    <property type="match status" value="1"/>
</dbReference>
<keyword evidence="6" id="KW-0238">DNA-binding</keyword>
<dbReference type="GO" id="GO:0033202">
    <property type="term" value="C:DNA helicase complex"/>
    <property type="evidence" value="ECO:0007669"/>
    <property type="project" value="TreeGrafter"/>
</dbReference>
<evidence type="ECO:0000256" key="9">
    <source>
        <dbReference type="ARBA" id="ARBA00034808"/>
    </source>
</evidence>
<evidence type="ECO:0000256" key="11">
    <source>
        <dbReference type="SAM" id="MobiDB-lite"/>
    </source>
</evidence>
<dbReference type="GO" id="GO:0043138">
    <property type="term" value="F:3'-5' DNA helicase activity"/>
    <property type="evidence" value="ECO:0007669"/>
    <property type="project" value="UniProtKB-EC"/>
</dbReference>
<evidence type="ECO:0000256" key="1">
    <source>
        <dbReference type="ARBA" id="ARBA00009922"/>
    </source>
</evidence>
<keyword evidence="5" id="KW-0067">ATP-binding</keyword>
<feature type="region of interest" description="Disordered" evidence="11">
    <location>
        <begin position="669"/>
        <end position="691"/>
    </location>
</feature>
<evidence type="ECO:0000259" key="12">
    <source>
        <dbReference type="PROSITE" id="PS51198"/>
    </source>
</evidence>
<accession>A0A3B0VYR2</accession>
<keyword evidence="4 14" id="KW-0347">Helicase</keyword>
<dbReference type="SUPFAM" id="SSF52540">
    <property type="entry name" value="P-loop containing nucleoside triphosphate hydrolases"/>
    <property type="match status" value="1"/>
</dbReference>
<reference evidence="14" key="1">
    <citation type="submission" date="2018-06" db="EMBL/GenBank/DDBJ databases">
        <authorList>
            <person name="Zhirakovskaya E."/>
        </authorList>
    </citation>
    <scope>NUCLEOTIDE SEQUENCE</scope>
</reference>
<dbReference type="Pfam" id="PF21196">
    <property type="entry name" value="PcrA_UvrD_tudor"/>
    <property type="match status" value="1"/>
</dbReference>
<dbReference type="PROSITE" id="PS51217">
    <property type="entry name" value="UVRD_HELICASE_CTER"/>
    <property type="match status" value="1"/>
</dbReference>
<comment type="catalytic activity">
    <reaction evidence="8">
        <text>Couples ATP hydrolysis with the unwinding of duplex DNA by translocating in the 3'-5' direction.</text>
        <dbReference type="EC" id="5.6.2.4"/>
    </reaction>
</comment>
<sequence>MEHLEELNPSQREAVTFNSGPLLLLAGAGSGKTKVLTTRIAHLIKEHNTPAGNILALTFTNKAAGEMKNRLASLLGPESEGVWLGTFHGIGLRILKTESRLSGLAGGLTVYDANDQLRLVKSVMEELGIGTKAISPKAVVGRINKAKNELLSPEKYRARYADFFSERVSRVYELYQKKLSEMQALDFGDLICKPVELFIKHPETLRKYQEKFQHILVDEYQDTNHAQYILMSNLAALSRNICAVGDPDQSIYGWRGADIRNIMEFERDWDDATIMRLEQNYRSTSYILSAANSVIKNNDDRYEKNLWTENPDGSPVIYRECDDERQESGAIIKAVKDAMRGAEVAEHYRDFAVFYRTNAQSRLIEEFFLREGIPYVIVGGVKFYERLEIKDALAYLRLISNPKDELSLKRIINVPPRGIGAVTLNNIANLAMTEGITLIEGVGRAIEDGLLKKPAQREFFKTIVEGRKKLKLGMPLHEIAQQLIEETGYIALYEKEGSEEAFQRIENLQELISAIKDFEDSPRNAPDELIETEGTHPMLSAFLEHVSLISDLDSYKDKTNAVTLMTLHSAKGLEFPVVFMTGLEEGLFPHSRSADNPEELEEERRLCYVGMTRAMKQLHLLSARSRTIFGERRYQVASRFIEEIDPKYLVRHSNAPKRASYGGLLTEESVSIPQGGGRKNRGGDEPYYTLDESQLNPLTEPTFDREDPWRIGMRVRHPSFGIGVIKAREGTGESTKLTVNFQKAGRKKLVAQYAALEPVMV</sequence>
<dbReference type="PANTHER" id="PTHR11070">
    <property type="entry name" value="UVRD / RECB / PCRA DNA HELICASE FAMILY MEMBER"/>
    <property type="match status" value="1"/>
</dbReference>